<comment type="caution">
    <text evidence="1">The sequence shown here is derived from an EMBL/GenBank/DDBJ whole genome shotgun (WGS) entry which is preliminary data.</text>
</comment>
<organism evidence="1 2">
    <name type="scientific">Actinocorallia libanotica</name>
    <dbReference type="NCBI Taxonomy" id="46162"/>
    <lineage>
        <taxon>Bacteria</taxon>
        <taxon>Bacillati</taxon>
        <taxon>Actinomycetota</taxon>
        <taxon>Actinomycetes</taxon>
        <taxon>Streptosporangiales</taxon>
        <taxon>Thermomonosporaceae</taxon>
        <taxon>Actinocorallia</taxon>
    </lineage>
</organism>
<protein>
    <submittedName>
        <fullName evidence="1">Uncharacterized protein</fullName>
    </submittedName>
</protein>
<evidence type="ECO:0000313" key="1">
    <source>
        <dbReference type="EMBL" id="GAA0942129.1"/>
    </source>
</evidence>
<sequence length="83" mass="9196">MISMSVPPADGPLSDHESRLLIGLLRRFCDHEMDQGERWRLSTDHGPVHVLIQRAPLPGVPLSDHDDLDAWLAAHPGETADRA</sequence>
<dbReference type="EMBL" id="BAAAHH010000003">
    <property type="protein sequence ID" value="GAA0942129.1"/>
    <property type="molecule type" value="Genomic_DNA"/>
</dbReference>
<proteinExistence type="predicted"/>
<evidence type="ECO:0000313" key="2">
    <source>
        <dbReference type="Proteomes" id="UP001500665"/>
    </source>
</evidence>
<reference evidence="1 2" key="1">
    <citation type="journal article" date="2019" name="Int. J. Syst. Evol. Microbiol.">
        <title>The Global Catalogue of Microorganisms (GCM) 10K type strain sequencing project: providing services to taxonomists for standard genome sequencing and annotation.</title>
        <authorList>
            <consortium name="The Broad Institute Genomics Platform"/>
            <consortium name="The Broad Institute Genome Sequencing Center for Infectious Disease"/>
            <person name="Wu L."/>
            <person name="Ma J."/>
        </authorList>
    </citation>
    <scope>NUCLEOTIDE SEQUENCE [LARGE SCALE GENOMIC DNA]</scope>
    <source>
        <strain evidence="1 2">JCM 10696</strain>
    </source>
</reference>
<accession>A0ABN1QG57</accession>
<name>A0ABN1QG57_9ACTN</name>
<gene>
    <name evidence="1" type="ORF">GCM10009550_13060</name>
</gene>
<dbReference type="Proteomes" id="UP001500665">
    <property type="component" value="Unassembled WGS sequence"/>
</dbReference>
<keyword evidence="2" id="KW-1185">Reference proteome</keyword>